<keyword evidence="3" id="KW-1185">Reference proteome</keyword>
<protein>
    <submittedName>
        <fullName evidence="2">Kinase-like protein</fullName>
    </submittedName>
</protein>
<dbReference type="InterPro" id="IPR000719">
    <property type="entry name" value="Prot_kinase_dom"/>
</dbReference>
<dbReference type="SUPFAM" id="SSF56112">
    <property type="entry name" value="Protein kinase-like (PK-like)"/>
    <property type="match status" value="1"/>
</dbReference>
<evidence type="ECO:0000259" key="1">
    <source>
        <dbReference type="PROSITE" id="PS50011"/>
    </source>
</evidence>
<keyword evidence="2" id="KW-0418">Kinase</keyword>
<name>A0A6A6IX08_9PLEO</name>
<dbReference type="InterPro" id="IPR008271">
    <property type="entry name" value="Ser/Thr_kinase_AS"/>
</dbReference>
<evidence type="ECO:0000313" key="2">
    <source>
        <dbReference type="EMBL" id="KAF2253743.1"/>
    </source>
</evidence>
<reference evidence="2" key="1">
    <citation type="journal article" date="2020" name="Stud. Mycol.">
        <title>101 Dothideomycetes genomes: a test case for predicting lifestyles and emergence of pathogens.</title>
        <authorList>
            <person name="Haridas S."/>
            <person name="Albert R."/>
            <person name="Binder M."/>
            <person name="Bloem J."/>
            <person name="Labutti K."/>
            <person name="Salamov A."/>
            <person name="Andreopoulos B."/>
            <person name="Baker S."/>
            <person name="Barry K."/>
            <person name="Bills G."/>
            <person name="Bluhm B."/>
            <person name="Cannon C."/>
            <person name="Castanera R."/>
            <person name="Culley D."/>
            <person name="Daum C."/>
            <person name="Ezra D."/>
            <person name="Gonzalez J."/>
            <person name="Henrissat B."/>
            <person name="Kuo A."/>
            <person name="Liang C."/>
            <person name="Lipzen A."/>
            <person name="Lutzoni F."/>
            <person name="Magnuson J."/>
            <person name="Mondo S."/>
            <person name="Nolan M."/>
            <person name="Ohm R."/>
            <person name="Pangilinan J."/>
            <person name="Park H.-J."/>
            <person name="Ramirez L."/>
            <person name="Alfaro M."/>
            <person name="Sun H."/>
            <person name="Tritt A."/>
            <person name="Yoshinaga Y."/>
            <person name="Zwiers L.-H."/>
            <person name="Turgeon B."/>
            <person name="Goodwin S."/>
            <person name="Spatafora J."/>
            <person name="Crous P."/>
            <person name="Grigoriev I."/>
        </authorList>
    </citation>
    <scope>NUCLEOTIDE SEQUENCE</scope>
    <source>
        <strain evidence="2">CBS 122368</strain>
    </source>
</reference>
<accession>A0A6A6IX08</accession>
<dbReference type="SMART" id="SM00220">
    <property type="entry name" value="S_TKc"/>
    <property type="match status" value="1"/>
</dbReference>
<dbReference type="RefSeq" id="XP_033688747.1">
    <property type="nucleotide sequence ID" value="XM_033822764.1"/>
</dbReference>
<dbReference type="AlphaFoldDB" id="A0A6A6IX08"/>
<keyword evidence="2" id="KW-0808">Transferase</keyword>
<dbReference type="GO" id="GO:0005524">
    <property type="term" value="F:ATP binding"/>
    <property type="evidence" value="ECO:0007669"/>
    <property type="project" value="InterPro"/>
</dbReference>
<gene>
    <name evidence="2" type="ORF">BU26DRAFT_397976</name>
</gene>
<feature type="non-terminal residue" evidence="2">
    <location>
        <position position="230"/>
    </location>
</feature>
<dbReference type="Proteomes" id="UP000800094">
    <property type="component" value="Unassembled WGS sequence"/>
</dbReference>
<dbReference type="PROSITE" id="PS50011">
    <property type="entry name" value="PROTEIN_KINASE_DOM"/>
    <property type="match status" value="1"/>
</dbReference>
<dbReference type="InterPro" id="IPR011009">
    <property type="entry name" value="Kinase-like_dom_sf"/>
</dbReference>
<evidence type="ECO:0000313" key="3">
    <source>
        <dbReference type="Proteomes" id="UP000800094"/>
    </source>
</evidence>
<proteinExistence type="predicted"/>
<dbReference type="Gene3D" id="1.10.510.10">
    <property type="entry name" value="Transferase(Phosphotransferase) domain 1"/>
    <property type="match status" value="1"/>
</dbReference>
<dbReference type="Pfam" id="PF00069">
    <property type="entry name" value="Pkinase"/>
    <property type="match status" value="1"/>
</dbReference>
<dbReference type="EMBL" id="ML987191">
    <property type="protein sequence ID" value="KAF2253743.1"/>
    <property type="molecule type" value="Genomic_DNA"/>
</dbReference>
<dbReference type="GO" id="GO:0004672">
    <property type="term" value="F:protein kinase activity"/>
    <property type="evidence" value="ECO:0007669"/>
    <property type="project" value="InterPro"/>
</dbReference>
<feature type="domain" description="Protein kinase" evidence="1">
    <location>
        <begin position="1"/>
        <end position="230"/>
    </location>
</feature>
<dbReference type="PROSITE" id="PS00108">
    <property type="entry name" value="PROTEIN_KINASE_ST"/>
    <property type="match status" value="1"/>
</dbReference>
<sequence length="230" mass="26600">SNPWTWSTAPLKIDQSRIVPFFDPSSMTPALMQQHPTHYYVKQPNYLSHGTALFRGFAPVLTLSREIATCELLRAYPHPNICFYHGVQLDRYSRISGLVFDRYDTNLHEYVRQGHRFDAAACLADIEHGIDHMHRLGLVHCDVKPSNIFVDVANQRFVLGDFDSTHRRGQHIDMKWGTPGWSDERFVEAQREVDFYGLGMVRYWLQNKGWGVPEPGESYVRTKELFDGAE</sequence>
<organism evidence="2 3">
    <name type="scientific">Trematosphaeria pertusa</name>
    <dbReference type="NCBI Taxonomy" id="390896"/>
    <lineage>
        <taxon>Eukaryota</taxon>
        <taxon>Fungi</taxon>
        <taxon>Dikarya</taxon>
        <taxon>Ascomycota</taxon>
        <taxon>Pezizomycotina</taxon>
        <taxon>Dothideomycetes</taxon>
        <taxon>Pleosporomycetidae</taxon>
        <taxon>Pleosporales</taxon>
        <taxon>Massarineae</taxon>
        <taxon>Trematosphaeriaceae</taxon>
        <taxon>Trematosphaeria</taxon>
    </lineage>
</organism>
<feature type="non-terminal residue" evidence="2">
    <location>
        <position position="1"/>
    </location>
</feature>
<dbReference type="OrthoDB" id="4062651at2759"/>
<dbReference type="GeneID" id="54576094"/>
<dbReference type="PANTHER" id="PTHR24347">
    <property type="entry name" value="SERINE/THREONINE-PROTEIN KINASE"/>
    <property type="match status" value="1"/>
</dbReference>